<keyword evidence="2" id="KW-0378">Hydrolase</keyword>
<feature type="region of interest" description="Disordered" evidence="3">
    <location>
        <begin position="32"/>
        <end position="62"/>
    </location>
</feature>
<sequence length="147" mass="16218">MSADLRRIVRLSLAVLAVVLVLGLWWWASGPTTDQSSASPRSTVAASGRDSSGLPSVQATDLPQEARRTLELIATGGPYPYARDGVVFQNRERLLPRKAGGYYHEVTVTTPRENDRGARRIITGTSGERYWTDDHYASFRVIEDGAR</sequence>
<gene>
    <name evidence="5" type="ORF">EAH86_13710</name>
</gene>
<keyword evidence="1" id="KW-0540">Nuclease</keyword>
<dbReference type="AlphaFoldDB" id="A0A502CRJ7"/>
<evidence type="ECO:0000256" key="1">
    <source>
        <dbReference type="ARBA" id="ARBA00022722"/>
    </source>
</evidence>
<evidence type="ECO:0000313" key="6">
    <source>
        <dbReference type="Proteomes" id="UP000317722"/>
    </source>
</evidence>
<dbReference type="GO" id="GO:0003723">
    <property type="term" value="F:RNA binding"/>
    <property type="evidence" value="ECO:0007669"/>
    <property type="project" value="InterPro"/>
</dbReference>
<name>A0A502CRJ7_9MICO</name>
<dbReference type="Pfam" id="PF00545">
    <property type="entry name" value="Ribonuclease"/>
    <property type="match status" value="1"/>
</dbReference>
<keyword evidence="6" id="KW-1185">Reference proteome</keyword>
<keyword evidence="4" id="KW-0472">Membrane</keyword>
<evidence type="ECO:0000256" key="4">
    <source>
        <dbReference type="SAM" id="Phobius"/>
    </source>
</evidence>
<dbReference type="InterPro" id="IPR016191">
    <property type="entry name" value="Ribonuclease/ribotoxin"/>
</dbReference>
<proteinExistence type="predicted"/>
<dbReference type="GO" id="GO:0016787">
    <property type="term" value="F:hydrolase activity"/>
    <property type="evidence" value="ECO:0007669"/>
    <property type="project" value="UniProtKB-KW"/>
</dbReference>
<dbReference type="SUPFAM" id="SSF53933">
    <property type="entry name" value="Microbial ribonucleases"/>
    <property type="match status" value="1"/>
</dbReference>
<dbReference type="OrthoDB" id="5326845at2"/>
<dbReference type="InterPro" id="IPR000026">
    <property type="entry name" value="N1-like"/>
</dbReference>
<dbReference type="EMBL" id="RCZM01000004">
    <property type="protein sequence ID" value="TPG16255.1"/>
    <property type="molecule type" value="Genomic_DNA"/>
</dbReference>
<comment type="caution">
    <text evidence="5">The sequence shown here is derived from an EMBL/GenBank/DDBJ whole genome shotgun (WGS) entry which is preliminary data.</text>
</comment>
<evidence type="ECO:0000256" key="2">
    <source>
        <dbReference type="ARBA" id="ARBA00022801"/>
    </source>
</evidence>
<dbReference type="Gene3D" id="3.10.450.30">
    <property type="entry name" value="Microbial ribonucleases"/>
    <property type="match status" value="1"/>
</dbReference>
<keyword evidence="4" id="KW-0812">Transmembrane</keyword>
<dbReference type="RefSeq" id="WP_140741636.1">
    <property type="nucleotide sequence ID" value="NZ_RCZM01000004.1"/>
</dbReference>
<protein>
    <submittedName>
        <fullName evidence="5">Uncharacterized protein</fullName>
    </submittedName>
</protein>
<feature type="transmembrane region" description="Helical" evidence="4">
    <location>
        <begin position="7"/>
        <end position="28"/>
    </location>
</feature>
<dbReference type="GO" id="GO:0004521">
    <property type="term" value="F:RNA endonuclease activity"/>
    <property type="evidence" value="ECO:0007669"/>
    <property type="project" value="InterPro"/>
</dbReference>
<evidence type="ECO:0000313" key="5">
    <source>
        <dbReference type="EMBL" id="TPG16255.1"/>
    </source>
</evidence>
<feature type="compositionally biased region" description="Polar residues" evidence="3">
    <location>
        <begin position="32"/>
        <end position="61"/>
    </location>
</feature>
<accession>A0A502CRJ7</accession>
<dbReference type="Proteomes" id="UP000317722">
    <property type="component" value="Unassembled WGS sequence"/>
</dbReference>
<keyword evidence="4" id="KW-1133">Transmembrane helix</keyword>
<reference evidence="5 6" key="1">
    <citation type="journal article" date="2019" name="Environ. Microbiol.">
        <title>Species interactions and distinct microbial communities in high Arctic permafrost affected cryosols are associated with the CH4 and CO2 gas fluxes.</title>
        <authorList>
            <person name="Altshuler I."/>
            <person name="Hamel J."/>
            <person name="Turney S."/>
            <person name="Magnuson E."/>
            <person name="Levesque R."/>
            <person name="Greer C."/>
            <person name="Whyte L.G."/>
        </authorList>
    </citation>
    <scope>NUCLEOTIDE SEQUENCE [LARGE SCALE GENOMIC DNA]</scope>
    <source>
        <strain evidence="5 6">S9.3A</strain>
    </source>
</reference>
<evidence type="ECO:0000256" key="3">
    <source>
        <dbReference type="SAM" id="MobiDB-lite"/>
    </source>
</evidence>
<organism evidence="5 6">
    <name type="scientific">Pedococcus bigeumensis</name>
    <dbReference type="NCBI Taxonomy" id="433644"/>
    <lineage>
        <taxon>Bacteria</taxon>
        <taxon>Bacillati</taxon>
        <taxon>Actinomycetota</taxon>
        <taxon>Actinomycetes</taxon>
        <taxon>Micrococcales</taxon>
        <taxon>Intrasporangiaceae</taxon>
        <taxon>Pedococcus</taxon>
    </lineage>
</organism>